<protein>
    <submittedName>
        <fullName evidence="9">Na+/H+ antiporter subunit E</fullName>
    </submittedName>
</protein>
<evidence type="ECO:0000256" key="4">
    <source>
        <dbReference type="ARBA" id="ARBA00022692"/>
    </source>
</evidence>
<keyword evidence="4 8" id="KW-0812">Transmembrane</keyword>
<dbReference type="Proteomes" id="UP000721954">
    <property type="component" value="Unassembled WGS sequence"/>
</dbReference>
<evidence type="ECO:0000256" key="7">
    <source>
        <dbReference type="SAM" id="MobiDB-lite"/>
    </source>
</evidence>
<dbReference type="EMBL" id="JAFFZM010000013">
    <property type="protein sequence ID" value="MBO8200814.1"/>
    <property type="molecule type" value="Genomic_DNA"/>
</dbReference>
<evidence type="ECO:0000256" key="3">
    <source>
        <dbReference type="ARBA" id="ARBA00022475"/>
    </source>
</evidence>
<evidence type="ECO:0000256" key="8">
    <source>
        <dbReference type="SAM" id="Phobius"/>
    </source>
</evidence>
<feature type="transmembrane region" description="Helical" evidence="8">
    <location>
        <begin position="21"/>
        <end position="52"/>
    </location>
</feature>
<dbReference type="PANTHER" id="PTHR34584:SF1">
    <property type="entry name" value="NA(+)_H(+) ANTIPORTER SUBUNIT E1"/>
    <property type="match status" value="1"/>
</dbReference>
<keyword evidence="3" id="KW-1003">Cell membrane</keyword>
<dbReference type="RefSeq" id="WP_209212441.1">
    <property type="nucleotide sequence ID" value="NZ_JAFFZM010000013.1"/>
</dbReference>
<evidence type="ECO:0000313" key="9">
    <source>
        <dbReference type="EMBL" id="MBO8200814.1"/>
    </source>
</evidence>
<dbReference type="GeneID" id="96261148"/>
<accession>A0ABS3XZP2</accession>
<proteinExistence type="inferred from homology"/>
<gene>
    <name evidence="9" type="ORF">JW613_21240</name>
</gene>
<evidence type="ECO:0000313" key="10">
    <source>
        <dbReference type="Proteomes" id="UP000721954"/>
    </source>
</evidence>
<comment type="similarity">
    <text evidence="2">Belongs to the CPA3 antiporters (TC 2.A.63) subunit E family.</text>
</comment>
<reference evidence="9 10" key="1">
    <citation type="submission" date="2021-02" db="EMBL/GenBank/DDBJ databases">
        <title>Streptomyces spirodelae sp. nov., isolated from duckweed.</title>
        <authorList>
            <person name="Saimee Y."/>
            <person name="Duangmal K."/>
        </authorList>
    </citation>
    <scope>NUCLEOTIDE SEQUENCE [LARGE SCALE GENOMIC DNA]</scope>
    <source>
        <strain evidence="9 10">DSM 42105</strain>
    </source>
</reference>
<sequence length="202" mass="22000">MIRHERARRGLRHLPMIAWLWLLWILLWGSVSWVVLIAGLLVAATVVAAFSLPPVLPGAVPRLLPIGHLLVHLLTDLIRSGTTVAWQVLRHGRNTSAAIIEVQLRVDSDLLIMAVAELTTMTPGTLVAEIDRRRQRLYVHVLPARDPADIARHKDAVRAVERRVARAVGTAPEVGVTGRPPIAGGASGDTSQGREHDQGKGT</sequence>
<feature type="compositionally biased region" description="Basic and acidic residues" evidence="7">
    <location>
        <begin position="192"/>
        <end position="202"/>
    </location>
</feature>
<keyword evidence="6 8" id="KW-0472">Membrane</keyword>
<dbReference type="PANTHER" id="PTHR34584">
    <property type="entry name" value="NA(+)/H(+) ANTIPORTER SUBUNIT E1"/>
    <property type="match status" value="1"/>
</dbReference>
<comment type="subcellular location">
    <subcellularLocation>
        <location evidence="1">Cell membrane</location>
        <topology evidence="1">Multi-pass membrane protein</topology>
    </subcellularLocation>
</comment>
<evidence type="ECO:0000256" key="1">
    <source>
        <dbReference type="ARBA" id="ARBA00004651"/>
    </source>
</evidence>
<dbReference type="Pfam" id="PF01899">
    <property type="entry name" value="MNHE"/>
    <property type="match status" value="1"/>
</dbReference>
<dbReference type="NCBIfam" id="NF006521">
    <property type="entry name" value="PRK08965.1-5"/>
    <property type="match status" value="1"/>
</dbReference>
<evidence type="ECO:0000256" key="5">
    <source>
        <dbReference type="ARBA" id="ARBA00022989"/>
    </source>
</evidence>
<comment type="caution">
    <text evidence="9">The sequence shown here is derived from an EMBL/GenBank/DDBJ whole genome shotgun (WGS) entry which is preliminary data.</text>
</comment>
<feature type="region of interest" description="Disordered" evidence="7">
    <location>
        <begin position="171"/>
        <end position="202"/>
    </location>
</feature>
<evidence type="ECO:0000256" key="6">
    <source>
        <dbReference type="ARBA" id="ARBA00023136"/>
    </source>
</evidence>
<name>A0ABS3XZP2_9ACTN</name>
<organism evidence="9 10">
    <name type="scientific">Streptomyces smyrnaeus</name>
    <dbReference type="NCBI Taxonomy" id="1387713"/>
    <lineage>
        <taxon>Bacteria</taxon>
        <taxon>Bacillati</taxon>
        <taxon>Actinomycetota</taxon>
        <taxon>Actinomycetes</taxon>
        <taxon>Kitasatosporales</taxon>
        <taxon>Streptomycetaceae</taxon>
        <taxon>Streptomyces</taxon>
    </lineage>
</organism>
<dbReference type="InterPro" id="IPR002758">
    <property type="entry name" value="Cation_antiport_E"/>
</dbReference>
<keyword evidence="10" id="KW-1185">Reference proteome</keyword>
<keyword evidence="5 8" id="KW-1133">Transmembrane helix</keyword>
<evidence type="ECO:0000256" key="2">
    <source>
        <dbReference type="ARBA" id="ARBA00006228"/>
    </source>
</evidence>